<dbReference type="EMBL" id="AMQS01000033">
    <property type="protein sequence ID" value="EKF50742.1"/>
    <property type="molecule type" value="Genomic_DNA"/>
</dbReference>
<protein>
    <submittedName>
        <fullName evidence="6">Type I restriction-modification system, specificity subunit S</fullName>
        <ecNumber evidence="6">3.1.21.3</ecNumber>
    </submittedName>
</protein>
<dbReference type="RefSeq" id="WP_003136481.1">
    <property type="nucleotide sequence ID" value="NZ_AMQS01000033.1"/>
</dbReference>
<dbReference type="Pfam" id="PF01420">
    <property type="entry name" value="Methylase_S"/>
    <property type="match status" value="2"/>
</dbReference>
<evidence type="ECO:0000256" key="4">
    <source>
        <dbReference type="SAM" id="Coils"/>
    </source>
</evidence>
<evidence type="ECO:0000259" key="5">
    <source>
        <dbReference type="Pfam" id="PF01420"/>
    </source>
</evidence>
<dbReference type="InterPro" id="IPR052021">
    <property type="entry name" value="Type-I_RS_S_subunit"/>
</dbReference>
<dbReference type="Gene3D" id="3.90.220.20">
    <property type="entry name" value="DNA methylase specificity domains"/>
    <property type="match status" value="2"/>
</dbReference>
<dbReference type="PANTHER" id="PTHR30408">
    <property type="entry name" value="TYPE-1 RESTRICTION ENZYME ECOKI SPECIFICITY PROTEIN"/>
    <property type="match status" value="1"/>
</dbReference>
<evidence type="ECO:0000313" key="6">
    <source>
        <dbReference type="EMBL" id="EKF50742.1"/>
    </source>
</evidence>
<reference evidence="6 7" key="1">
    <citation type="journal article" date="2012" name="J. Bacteriol.">
        <title>Genome Sequence of the Bacteriocin-Producing Strain Lactococcus garvieae DCC43.</title>
        <authorList>
            <person name="Gabrielsen C."/>
            <person name="Brede D.A."/>
            <person name="Hernandez P.E."/>
            <person name="Nes I.F."/>
            <person name="Diep D.B."/>
        </authorList>
    </citation>
    <scope>NUCLEOTIDE SEQUENCE [LARGE SCALE GENOMIC DNA]</scope>
    <source>
        <strain evidence="6 7">DCC43</strain>
    </source>
</reference>
<dbReference type="Gene3D" id="1.10.287.1120">
    <property type="entry name" value="Bipartite methylase S protein"/>
    <property type="match status" value="1"/>
</dbReference>
<keyword evidence="4" id="KW-0175">Coiled coil</keyword>
<dbReference type="AlphaFoldDB" id="K2QB52"/>
<dbReference type="CDD" id="cd17254">
    <property type="entry name" value="RMtype1_S_FclI-TRD1-CR1_like"/>
    <property type="match status" value="1"/>
</dbReference>
<dbReference type="EC" id="3.1.21.3" evidence="6"/>
<dbReference type="PATRIC" id="fig|1231377.3.peg.1867"/>
<organism evidence="6 7">
    <name type="scientific">Lactococcus garvieae DCC43</name>
    <dbReference type="NCBI Taxonomy" id="1231377"/>
    <lineage>
        <taxon>Bacteria</taxon>
        <taxon>Bacillati</taxon>
        <taxon>Bacillota</taxon>
        <taxon>Bacilli</taxon>
        <taxon>Lactobacillales</taxon>
        <taxon>Streptococcaceae</taxon>
        <taxon>Lactococcus</taxon>
    </lineage>
</organism>
<dbReference type="InterPro" id="IPR044946">
    <property type="entry name" value="Restrct_endonuc_typeI_TRD_sf"/>
</dbReference>
<evidence type="ECO:0000313" key="7">
    <source>
        <dbReference type="Proteomes" id="UP000006787"/>
    </source>
</evidence>
<comment type="similarity">
    <text evidence="1">Belongs to the type-I restriction system S methylase family.</text>
</comment>
<sequence length="416" mass="48514">MTENKEQSKMVPKRRFKAFENESGWEQRRLGETQTFFTDGNYGESYPKASDMSDAIKGVPFLRGSDFKDGYLDSTDANFITKEKHSKLTSGHIQTDDIVIAVRGSLGTLGYATGANKGWNINSQLAIIRSDKNELIGKFLVQFLLSEKGQNELLSRNTGSALKQLPIKQLKDIPIPITSIKEQELVGRFFSNLDQTITLQQQKLEKLKAMKSAYLSEMFPAEGERKPKRRFPGFTEDWEQRELGESVKFINGRAYKQSELLDQGKYRVLRVGNFNTNDKWYYSDLELNEDKYANEGDLLYLWATAFGPKIWENERIIYHYHIWKVQINDYEIDKQYLYIWLENDKELIQKNTNGSTMVHITKAFIEERIFQFPSDIEEQKQIGIFFKNLDQTITLQQEKLEKLQNIKKAYLNEMFI</sequence>
<dbReference type="eggNOG" id="COG0732">
    <property type="taxonomic scope" value="Bacteria"/>
</dbReference>
<proteinExistence type="inferred from homology"/>
<dbReference type="GO" id="GO:0009307">
    <property type="term" value="P:DNA restriction-modification system"/>
    <property type="evidence" value="ECO:0007669"/>
    <property type="project" value="UniProtKB-KW"/>
</dbReference>
<feature type="coiled-coil region" evidence="4">
    <location>
        <begin position="386"/>
        <end position="413"/>
    </location>
</feature>
<dbReference type="Proteomes" id="UP000006787">
    <property type="component" value="Unassembled WGS sequence"/>
</dbReference>
<feature type="domain" description="Type I restriction modification DNA specificity" evidence="5">
    <location>
        <begin position="23"/>
        <end position="208"/>
    </location>
</feature>
<dbReference type="GO" id="GO:0009035">
    <property type="term" value="F:type I site-specific deoxyribonuclease activity"/>
    <property type="evidence" value="ECO:0007669"/>
    <property type="project" value="UniProtKB-EC"/>
</dbReference>
<dbReference type="REBASE" id="57350">
    <property type="entry name" value="S.Lga43ORF1887P"/>
</dbReference>
<comment type="caution">
    <text evidence="6">The sequence shown here is derived from an EMBL/GenBank/DDBJ whole genome shotgun (WGS) entry which is preliminary data.</text>
</comment>
<dbReference type="SUPFAM" id="SSF116734">
    <property type="entry name" value="DNA methylase specificity domain"/>
    <property type="match status" value="2"/>
</dbReference>
<accession>K2QB52</accession>
<keyword evidence="3" id="KW-0238">DNA-binding</keyword>
<evidence type="ECO:0000256" key="3">
    <source>
        <dbReference type="ARBA" id="ARBA00023125"/>
    </source>
</evidence>
<feature type="domain" description="Type I restriction modification DNA specificity" evidence="5">
    <location>
        <begin position="236"/>
        <end position="404"/>
    </location>
</feature>
<gene>
    <name evidence="6" type="ORF">C426_1885</name>
</gene>
<evidence type="ECO:0000256" key="1">
    <source>
        <dbReference type="ARBA" id="ARBA00010923"/>
    </source>
</evidence>
<name>K2QB52_9LACT</name>
<dbReference type="GO" id="GO:0003677">
    <property type="term" value="F:DNA binding"/>
    <property type="evidence" value="ECO:0007669"/>
    <property type="project" value="UniProtKB-KW"/>
</dbReference>
<dbReference type="InterPro" id="IPR000055">
    <property type="entry name" value="Restrct_endonuc_typeI_TRD"/>
</dbReference>
<dbReference type="PANTHER" id="PTHR30408:SF12">
    <property type="entry name" value="TYPE I RESTRICTION ENZYME MJAVIII SPECIFICITY SUBUNIT"/>
    <property type="match status" value="1"/>
</dbReference>
<keyword evidence="6" id="KW-0378">Hydrolase</keyword>
<keyword evidence="2" id="KW-0680">Restriction system</keyword>
<evidence type="ECO:0000256" key="2">
    <source>
        <dbReference type="ARBA" id="ARBA00022747"/>
    </source>
</evidence>